<evidence type="ECO:0000313" key="2">
    <source>
        <dbReference type="EMBL" id="EGJ32787.1"/>
    </source>
</evidence>
<dbReference type="SUPFAM" id="SSF52540">
    <property type="entry name" value="P-loop containing nucleoside triphosphate hydrolases"/>
    <property type="match status" value="1"/>
</dbReference>
<accession>F4XRJ3</accession>
<reference evidence="3" key="1">
    <citation type="journal article" date="2011" name="Proc. Natl. Acad. Sci. U.S.A.">
        <title>Genomic insights into the physiology and ecology of the marine filamentous cyanobacterium Lyngbya majuscula.</title>
        <authorList>
            <person name="Jones A.C."/>
            <person name="Monroe E.A."/>
            <person name="Podell S."/>
            <person name="Hess W.R."/>
            <person name="Klages S."/>
            <person name="Esquenazi E."/>
            <person name="Niessen S."/>
            <person name="Hoover H."/>
            <person name="Rothmann M."/>
            <person name="Lasken R.S."/>
            <person name="Yates J.R.III."/>
            <person name="Reinhardt R."/>
            <person name="Kube M."/>
            <person name="Burkart M.D."/>
            <person name="Allen E.E."/>
            <person name="Dorrestein P.C."/>
            <person name="Gerwick W.H."/>
            <person name="Gerwick L."/>
        </authorList>
    </citation>
    <scope>NUCLEOTIDE SEQUENCE [LARGE SCALE GENOMIC DNA]</scope>
    <source>
        <strain evidence="3">3L</strain>
    </source>
</reference>
<dbReference type="Proteomes" id="UP000003959">
    <property type="component" value="Unassembled WGS sequence"/>
</dbReference>
<dbReference type="eggNOG" id="COG4928">
    <property type="taxonomic scope" value="Bacteria"/>
</dbReference>
<sequence>MFEVVVALDLLSEIYSSFEPFQPPPKKAYVDCQDVRGGWEVTRELGRKITRSKQPTCQLYSGHRGVGKSTELLRLKEYLEQAKYFVVYFAADDEDIEPQDADYADILFACTRHLVEAIKLEHHNPLLNWMKDRWASLQDIALTEVAFDGLSLEGQISQFAKITTNLRATPDKRRELRQKINANTPSLVEALNDFIQEAQKSLSAKSRGIVLIVDNLDRMAETQEIGKPSNYDEIYLNRSEMLRRLACHVIYTVPIAMVYSGRATQLENNYDKPDVLPMIMIRNPDGTENKLGLDKMRELICRRIALIEPNLLQTLEGKVEGLDFPPVFDNGETLKNLCLISGGHVRNLMQLIQKAIDWTDELPITKRAAKRAIEETRETYQKTVQETEWEILARACHLKQAYNDVDHLRLLLSRCLLEYRFYDENDNLQIWCNVHPLIEGIPRFQNELAKVRAL</sequence>
<gene>
    <name evidence="2" type="ORF">LYNGBM3L_00950</name>
</gene>
<protein>
    <recommendedName>
        <fullName evidence="1">Orc1-like AAA ATPase domain-containing protein</fullName>
    </recommendedName>
</protein>
<dbReference type="AlphaFoldDB" id="F4XRJ3"/>
<dbReference type="Pfam" id="PF13191">
    <property type="entry name" value="AAA_16"/>
    <property type="match status" value="1"/>
</dbReference>
<name>F4XRJ3_9CYAN</name>
<organism evidence="2 3">
    <name type="scientific">Moorena producens 3L</name>
    <dbReference type="NCBI Taxonomy" id="489825"/>
    <lineage>
        <taxon>Bacteria</taxon>
        <taxon>Bacillati</taxon>
        <taxon>Cyanobacteriota</taxon>
        <taxon>Cyanophyceae</taxon>
        <taxon>Coleofasciculales</taxon>
        <taxon>Coleofasciculaceae</taxon>
        <taxon>Moorena</taxon>
    </lineage>
</organism>
<evidence type="ECO:0000259" key="1">
    <source>
        <dbReference type="Pfam" id="PF13191"/>
    </source>
</evidence>
<evidence type="ECO:0000313" key="3">
    <source>
        <dbReference type="Proteomes" id="UP000003959"/>
    </source>
</evidence>
<keyword evidence="3" id="KW-1185">Reference proteome</keyword>
<dbReference type="CDD" id="cd01983">
    <property type="entry name" value="SIMIBI"/>
    <property type="match status" value="1"/>
</dbReference>
<proteinExistence type="predicted"/>
<dbReference type="HOGENOM" id="CLU_041246_1_0_3"/>
<dbReference type="Gene3D" id="3.40.50.300">
    <property type="entry name" value="P-loop containing nucleotide triphosphate hydrolases"/>
    <property type="match status" value="1"/>
</dbReference>
<dbReference type="InterPro" id="IPR041664">
    <property type="entry name" value="AAA_16"/>
</dbReference>
<dbReference type="InterPro" id="IPR027417">
    <property type="entry name" value="P-loop_NTPase"/>
</dbReference>
<feature type="domain" description="Orc1-like AAA ATPase" evidence="1">
    <location>
        <begin position="51"/>
        <end position="222"/>
    </location>
</feature>
<dbReference type="EMBL" id="GL890902">
    <property type="protein sequence ID" value="EGJ32787.1"/>
    <property type="molecule type" value="Genomic_DNA"/>
</dbReference>